<feature type="transmembrane region" description="Helical" evidence="7">
    <location>
        <begin position="125"/>
        <end position="147"/>
    </location>
</feature>
<evidence type="ECO:0000256" key="7">
    <source>
        <dbReference type="SAM" id="Phobius"/>
    </source>
</evidence>
<keyword evidence="6 7" id="KW-0472">Membrane</keyword>
<evidence type="ECO:0000313" key="9">
    <source>
        <dbReference type="EMBL" id="KAK7030371.1"/>
    </source>
</evidence>
<reference evidence="9 10" key="1">
    <citation type="submission" date="2024-01" db="EMBL/GenBank/DDBJ databases">
        <title>A draft genome for a cacao thread blight-causing isolate of Paramarasmius palmivorus.</title>
        <authorList>
            <person name="Baruah I.K."/>
            <person name="Bukari Y."/>
            <person name="Amoako-Attah I."/>
            <person name="Meinhardt L.W."/>
            <person name="Bailey B.A."/>
            <person name="Cohen S.P."/>
        </authorList>
    </citation>
    <scope>NUCLEOTIDE SEQUENCE [LARGE SCALE GENOMIC DNA]</scope>
    <source>
        <strain evidence="9 10">GH-12</strain>
    </source>
</reference>
<evidence type="ECO:0000313" key="10">
    <source>
        <dbReference type="Proteomes" id="UP001383192"/>
    </source>
</evidence>
<evidence type="ECO:0000256" key="6">
    <source>
        <dbReference type="ARBA" id="ARBA00023136"/>
    </source>
</evidence>
<evidence type="ECO:0000256" key="1">
    <source>
        <dbReference type="ARBA" id="ARBA00004141"/>
    </source>
</evidence>
<feature type="transmembrane region" description="Helical" evidence="7">
    <location>
        <begin position="30"/>
        <end position="54"/>
    </location>
</feature>
<dbReference type="GO" id="GO:0016020">
    <property type="term" value="C:membrane"/>
    <property type="evidence" value="ECO:0007669"/>
    <property type="project" value="UniProtKB-SubCell"/>
</dbReference>
<feature type="transmembrane region" description="Helical" evidence="7">
    <location>
        <begin position="74"/>
        <end position="93"/>
    </location>
</feature>
<dbReference type="PANTHER" id="PTHR48022">
    <property type="entry name" value="PLASTIDIC GLUCOSE TRANSPORTER 4"/>
    <property type="match status" value="1"/>
</dbReference>
<dbReference type="GO" id="GO:0005351">
    <property type="term" value="F:carbohydrate:proton symporter activity"/>
    <property type="evidence" value="ECO:0007669"/>
    <property type="project" value="TreeGrafter"/>
</dbReference>
<comment type="caution">
    <text evidence="9">The sequence shown here is derived from an EMBL/GenBank/DDBJ whole genome shotgun (WGS) entry which is preliminary data.</text>
</comment>
<protein>
    <recommendedName>
        <fullName evidence="8">Major facilitator superfamily (MFS) profile domain-containing protein</fullName>
    </recommendedName>
</protein>
<dbReference type="AlphaFoldDB" id="A0AAW0BWH0"/>
<evidence type="ECO:0000256" key="4">
    <source>
        <dbReference type="ARBA" id="ARBA00022692"/>
    </source>
</evidence>
<dbReference type="InterPro" id="IPR005829">
    <property type="entry name" value="Sugar_transporter_CS"/>
</dbReference>
<keyword evidence="5 7" id="KW-1133">Transmembrane helix</keyword>
<evidence type="ECO:0000256" key="5">
    <source>
        <dbReference type="ARBA" id="ARBA00022989"/>
    </source>
</evidence>
<dbReference type="PROSITE" id="PS00216">
    <property type="entry name" value="SUGAR_TRANSPORT_1"/>
    <property type="match status" value="1"/>
</dbReference>
<evidence type="ECO:0000256" key="2">
    <source>
        <dbReference type="ARBA" id="ARBA00010992"/>
    </source>
</evidence>
<dbReference type="InterPro" id="IPR020846">
    <property type="entry name" value="MFS_dom"/>
</dbReference>
<dbReference type="PROSITE" id="PS50850">
    <property type="entry name" value="MFS"/>
    <property type="match status" value="1"/>
</dbReference>
<evidence type="ECO:0000256" key="3">
    <source>
        <dbReference type="ARBA" id="ARBA00022448"/>
    </source>
</evidence>
<feature type="transmembrane region" description="Helical" evidence="7">
    <location>
        <begin position="346"/>
        <end position="369"/>
    </location>
</feature>
<name>A0AAW0BWH0_9AGAR</name>
<dbReference type="Gene3D" id="1.20.1250.20">
    <property type="entry name" value="MFS general substrate transporter like domains"/>
    <property type="match status" value="1"/>
</dbReference>
<keyword evidence="3" id="KW-0813">Transport</keyword>
<dbReference type="FunFam" id="1.20.1250.20:FF:000134">
    <property type="entry name" value="MFS sugar transporter protein"/>
    <property type="match status" value="1"/>
</dbReference>
<dbReference type="InterPro" id="IPR036259">
    <property type="entry name" value="MFS_trans_sf"/>
</dbReference>
<evidence type="ECO:0000259" key="8">
    <source>
        <dbReference type="PROSITE" id="PS50850"/>
    </source>
</evidence>
<comment type="subcellular location">
    <subcellularLocation>
        <location evidence="1">Membrane</location>
        <topology evidence="1">Multi-pass membrane protein</topology>
    </subcellularLocation>
</comment>
<feature type="domain" description="Major facilitator superfamily (MFS) profile" evidence="8">
    <location>
        <begin position="32"/>
        <end position="468"/>
    </location>
</feature>
<dbReference type="InterPro" id="IPR050360">
    <property type="entry name" value="MFS_Sugar_Transporters"/>
</dbReference>
<feature type="transmembrane region" description="Helical" evidence="7">
    <location>
        <begin position="279"/>
        <end position="301"/>
    </location>
</feature>
<keyword evidence="4 7" id="KW-0812">Transmembrane</keyword>
<sequence length="500" mass="55005">MQSSKEHATTIWKNNTNCRWWKDPGLRRNVAWIGVLYLGIFAVGYDASLIAGLMAMPQWNIYFGNPSGSQLGNIAASLYFPTLVLVPVISYLNDEFGRRIAIAAASSCIVIGAFIGCFAQNVAMIIAGRVIVGCGAYALPVSCLCLINEILHPRLRGVASALFTPNYSVGSIVASWFTYGTITWQSEWSWRLPLLFQALGPICLLLGVILMPESPRWLICQGREAEALAILAKYHANGDRTDELVVNEMLEIKSHIKAEREVSTSWLALVKTPGNRRRMIVVTIVAAGAILNGSTILNVYLVPALRLVGVVEPSKLAGINGGMAIFSWVVAIAGALCVDILGRRPLWLISTSSMFVTFAVMMGVAAGFTQTGNPSYGMAFVVMVFLCQGCFMFAWNPLSYSYPAECLTYTIRAKALAWFAWVQAICLVFSLYVNPIALDVLGWKYYGVYVAILGVLLFLIWWLFVETRGATIEQISVIFDYHCLGRQRSIDTLADEPEVI</sequence>
<feature type="transmembrane region" description="Helical" evidence="7">
    <location>
        <begin position="194"/>
        <end position="211"/>
    </location>
</feature>
<gene>
    <name evidence="9" type="ORF">VNI00_014115</name>
</gene>
<keyword evidence="10" id="KW-1185">Reference proteome</keyword>
<feature type="transmembrane region" description="Helical" evidence="7">
    <location>
        <begin position="100"/>
        <end position="119"/>
    </location>
</feature>
<proteinExistence type="inferred from homology"/>
<dbReference type="InterPro" id="IPR005828">
    <property type="entry name" value="MFS_sugar_transport-like"/>
</dbReference>
<dbReference type="SUPFAM" id="SSF103473">
    <property type="entry name" value="MFS general substrate transporter"/>
    <property type="match status" value="1"/>
</dbReference>
<dbReference type="Pfam" id="PF00083">
    <property type="entry name" value="Sugar_tr"/>
    <property type="match status" value="1"/>
</dbReference>
<comment type="similarity">
    <text evidence="2">Belongs to the major facilitator superfamily. Sugar transporter (TC 2.A.1.1) family.</text>
</comment>
<accession>A0AAW0BWH0</accession>
<dbReference type="Proteomes" id="UP001383192">
    <property type="component" value="Unassembled WGS sequence"/>
</dbReference>
<feature type="transmembrane region" description="Helical" evidence="7">
    <location>
        <begin position="321"/>
        <end position="341"/>
    </location>
</feature>
<dbReference type="PANTHER" id="PTHR48022:SF52">
    <property type="entry name" value="SUGAR TRANSPORTER, PUTATIVE-RELATED"/>
    <property type="match status" value="1"/>
</dbReference>
<organism evidence="9 10">
    <name type="scientific">Paramarasmius palmivorus</name>
    <dbReference type="NCBI Taxonomy" id="297713"/>
    <lineage>
        <taxon>Eukaryota</taxon>
        <taxon>Fungi</taxon>
        <taxon>Dikarya</taxon>
        <taxon>Basidiomycota</taxon>
        <taxon>Agaricomycotina</taxon>
        <taxon>Agaricomycetes</taxon>
        <taxon>Agaricomycetidae</taxon>
        <taxon>Agaricales</taxon>
        <taxon>Marasmiineae</taxon>
        <taxon>Marasmiaceae</taxon>
        <taxon>Paramarasmius</taxon>
    </lineage>
</organism>
<feature type="transmembrane region" description="Helical" evidence="7">
    <location>
        <begin position="445"/>
        <end position="465"/>
    </location>
</feature>
<feature type="transmembrane region" description="Helical" evidence="7">
    <location>
        <begin position="415"/>
        <end position="433"/>
    </location>
</feature>
<dbReference type="EMBL" id="JAYKXP010000076">
    <property type="protein sequence ID" value="KAK7030371.1"/>
    <property type="molecule type" value="Genomic_DNA"/>
</dbReference>
<feature type="transmembrane region" description="Helical" evidence="7">
    <location>
        <begin position="159"/>
        <end position="182"/>
    </location>
</feature>
<feature type="transmembrane region" description="Helical" evidence="7">
    <location>
        <begin position="375"/>
        <end position="395"/>
    </location>
</feature>